<name>A0A1B8U6A9_9FLAO</name>
<keyword evidence="1 4" id="KW-0489">Methyltransferase</keyword>
<protein>
    <submittedName>
        <fullName evidence="4">Ribosomal RNA adenine dimethylase</fullName>
    </submittedName>
</protein>
<dbReference type="GO" id="GO:0032259">
    <property type="term" value="P:methylation"/>
    <property type="evidence" value="ECO:0007669"/>
    <property type="project" value="UniProtKB-KW"/>
</dbReference>
<sequence length="187" mass="21588">MSTKIKFFKEALRNMQTLGTITPSSRFLSRKMLKKIDFTNANVIVELGSGNGAITKYILERLSPNAILICFEINDNFYDQLLKINHPQLIVLKASAEKMIQELRKLNLNKADYIISSLPFTIIPDAVSNEILAKSYKILEKNGTFIQYQYSLSYFKKLKQVFKEEILLEFEPLNIPPAFIYHCKKVD</sequence>
<dbReference type="CDD" id="cd02440">
    <property type="entry name" value="AdoMet_MTases"/>
    <property type="match status" value="1"/>
</dbReference>
<accession>A0A1B8U6A9</accession>
<organism evidence="4 5">
    <name type="scientific">Polaribacter reichenbachii</name>
    <dbReference type="NCBI Taxonomy" id="996801"/>
    <lineage>
        <taxon>Bacteria</taxon>
        <taxon>Pseudomonadati</taxon>
        <taxon>Bacteroidota</taxon>
        <taxon>Flavobacteriia</taxon>
        <taxon>Flavobacteriales</taxon>
        <taxon>Flavobacteriaceae</taxon>
    </lineage>
</organism>
<keyword evidence="1 4" id="KW-0808">Transferase</keyword>
<proteinExistence type="predicted"/>
<dbReference type="GO" id="GO:0008168">
    <property type="term" value="F:methyltransferase activity"/>
    <property type="evidence" value="ECO:0007669"/>
    <property type="project" value="UniProtKB-KW"/>
</dbReference>
<gene>
    <name evidence="4" type="ORF">LPB301_01855</name>
</gene>
<dbReference type="Pfam" id="PF05175">
    <property type="entry name" value="MTS"/>
    <property type="match status" value="1"/>
</dbReference>
<keyword evidence="5" id="KW-1185">Reference proteome</keyword>
<feature type="domain" description="Methyltransferase small" evidence="3">
    <location>
        <begin position="24"/>
        <end position="164"/>
    </location>
</feature>
<dbReference type="InterPro" id="IPR007848">
    <property type="entry name" value="Small_mtfrase_dom"/>
</dbReference>
<comment type="caution">
    <text evidence="4">The sequence shown here is derived from an EMBL/GenBank/DDBJ whole genome shotgun (WGS) entry which is preliminary data.</text>
</comment>
<keyword evidence="2" id="KW-0949">S-adenosyl-L-methionine</keyword>
<evidence type="ECO:0000256" key="1">
    <source>
        <dbReference type="ARBA" id="ARBA00022603"/>
    </source>
</evidence>
<dbReference type="RefSeq" id="WP_083139546.1">
    <property type="nucleotide sequence ID" value="NZ_CP150666.1"/>
</dbReference>
<dbReference type="Gene3D" id="3.40.50.150">
    <property type="entry name" value="Vaccinia Virus protein VP39"/>
    <property type="match status" value="1"/>
</dbReference>
<evidence type="ECO:0000313" key="5">
    <source>
        <dbReference type="Proteomes" id="UP000092612"/>
    </source>
</evidence>
<dbReference type="Proteomes" id="UP000092612">
    <property type="component" value="Unassembled WGS sequence"/>
</dbReference>
<dbReference type="STRING" id="996801.BW723_07635"/>
<dbReference type="EMBL" id="LSFL01000004">
    <property type="protein sequence ID" value="OBY67415.1"/>
    <property type="molecule type" value="Genomic_DNA"/>
</dbReference>
<evidence type="ECO:0000313" key="4">
    <source>
        <dbReference type="EMBL" id="OBY67415.1"/>
    </source>
</evidence>
<dbReference type="SUPFAM" id="SSF53335">
    <property type="entry name" value="S-adenosyl-L-methionine-dependent methyltransferases"/>
    <property type="match status" value="1"/>
</dbReference>
<dbReference type="InterPro" id="IPR029063">
    <property type="entry name" value="SAM-dependent_MTases_sf"/>
</dbReference>
<reference evidence="5" key="1">
    <citation type="submission" date="2016-02" db="EMBL/GenBank/DDBJ databases">
        <title>Paenibacillus sp. LPB0068, isolated from Crassostrea gigas.</title>
        <authorList>
            <person name="Shin S.-K."/>
            <person name="Yi H."/>
        </authorList>
    </citation>
    <scope>NUCLEOTIDE SEQUENCE [LARGE SCALE GENOMIC DNA]</scope>
    <source>
        <strain evidence="5">KCTC 23969</strain>
    </source>
</reference>
<dbReference type="AlphaFoldDB" id="A0A1B8U6A9"/>
<evidence type="ECO:0000256" key="2">
    <source>
        <dbReference type="ARBA" id="ARBA00022691"/>
    </source>
</evidence>
<dbReference type="OrthoDB" id="9805585at2"/>
<evidence type="ECO:0000259" key="3">
    <source>
        <dbReference type="Pfam" id="PF05175"/>
    </source>
</evidence>